<dbReference type="AlphaFoldDB" id="A0AA39FPL6"/>
<reference evidence="1" key="1">
    <citation type="journal article" date="2023" name="bioRxiv">
        <title>Scaffold-level genome assemblies of two parasitoid biocontrol wasps reveal the parthenogenesis mechanism and an associated novel virus.</title>
        <authorList>
            <person name="Inwood S."/>
            <person name="Skelly J."/>
            <person name="Guhlin J."/>
            <person name="Harrop T."/>
            <person name="Goldson S."/>
            <person name="Dearden P."/>
        </authorList>
    </citation>
    <scope>NUCLEOTIDE SEQUENCE</scope>
    <source>
        <strain evidence="1">Irish</strain>
        <tissue evidence="1">Whole body</tissue>
    </source>
</reference>
<proteinExistence type="predicted"/>
<name>A0AA39FPL6_9HYME</name>
<evidence type="ECO:0000313" key="2">
    <source>
        <dbReference type="Proteomes" id="UP001168990"/>
    </source>
</evidence>
<comment type="caution">
    <text evidence="1">The sequence shown here is derived from an EMBL/GenBank/DDBJ whole genome shotgun (WGS) entry which is preliminary data.</text>
</comment>
<organism evidence="1 2">
    <name type="scientific">Microctonus aethiopoides</name>
    <dbReference type="NCBI Taxonomy" id="144406"/>
    <lineage>
        <taxon>Eukaryota</taxon>
        <taxon>Metazoa</taxon>
        <taxon>Ecdysozoa</taxon>
        <taxon>Arthropoda</taxon>
        <taxon>Hexapoda</taxon>
        <taxon>Insecta</taxon>
        <taxon>Pterygota</taxon>
        <taxon>Neoptera</taxon>
        <taxon>Endopterygota</taxon>
        <taxon>Hymenoptera</taxon>
        <taxon>Apocrita</taxon>
        <taxon>Ichneumonoidea</taxon>
        <taxon>Braconidae</taxon>
        <taxon>Euphorinae</taxon>
        <taxon>Microctonus</taxon>
    </lineage>
</organism>
<protein>
    <submittedName>
        <fullName evidence="1">Uncharacterized protein</fullName>
    </submittedName>
</protein>
<accession>A0AA39FPL6</accession>
<reference evidence="1" key="2">
    <citation type="submission" date="2023-03" db="EMBL/GenBank/DDBJ databases">
        <authorList>
            <person name="Inwood S.N."/>
            <person name="Skelly J.G."/>
            <person name="Guhlin J."/>
            <person name="Harrop T.W.R."/>
            <person name="Goldson S.G."/>
            <person name="Dearden P.K."/>
        </authorList>
    </citation>
    <scope>NUCLEOTIDE SEQUENCE</scope>
    <source>
        <strain evidence="1">Irish</strain>
        <tissue evidence="1">Whole body</tissue>
    </source>
</reference>
<evidence type="ECO:0000313" key="1">
    <source>
        <dbReference type="EMBL" id="KAK0173074.1"/>
    </source>
</evidence>
<sequence length="88" mass="10116">MHSYNPVRGKKNLSYLREEIPRDCRSDKTLTRNIPTDAHVPSFCHQSNTASKVPSSKFKSQRVSLLPRGKLQLALFLHKYTSQNYILA</sequence>
<dbReference type="Proteomes" id="UP001168990">
    <property type="component" value="Unassembled WGS sequence"/>
</dbReference>
<gene>
    <name evidence="1" type="ORF">PV328_006325</name>
</gene>
<dbReference type="EMBL" id="JAQQBS010000002">
    <property type="protein sequence ID" value="KAK0173074.1"/>
    <property type="molecule type" value="Genomic_DNA"/>
</dbReference>
<keyword evidence="2" id="KW-1185">Reference proteome</keyword>